<dbReference type="EMBL" id="KN726905">
    <property type="protein sequence ID" value="KIH66934.1"/>
    <property type="molecule type" value="Genomic_DNA"/>
</dbReference>
<reference evidence="1 2" key="1">
    <citation type="submission" date="2013-12" db="EMBL/GenBank/DDBJ databases">
        <title>Draft genome of the parsitic nematode Ancylostoma duodenale.</title>
        <authorList>
            <person name="Mitreva M."/>
        </authorList>
    </citation>
    <scope>NUCLEOTIDE SEQUENCE [LARGE SCALE GENOMIC DNA]</scope>
    <source>
        <strain evidence="1 2">Zhejiang</strain>
    </source>
</reference>
<evidence type="ECO:0000313" key="1">
    <source>
        <dbReference type="EMBL" id="KIH66934.1"/>
    </source>
</evidence>
<dbReference type="Proteomes" id="UP000054047">
    <property type="component" value="Unassembled WGS sequence"/>
</dbReference>
<proteinExistence type="predicted"/>
<dbReference type="OrthoDB" id="5903432at2759"/>
<gene>
    <name evidence="1" type="ORF">ANCDUO_02737</name>
</gene>
<evidence type="ECO:0000313" key="2">
    <source>
        <dbReference type="Proteomes" id="UP000054047"/>
    </source>
</evidence>
<dbReference type="AlphaFoldDB" id="A0A0C2H5Y2"/>
<name>A0A0C2H5Y2_9BILA</name>
<keyword evidence="2" id="KW-1185">Reference proteome</keyword>
<organism evidence="1 2">
    <name type="scientific">Ancylostoma duodenale</name>
    <dbReference type="NCBI Taxonomy" id="51022"/>
    <lineage>
        <taxon>Eukaryota</taxon>
        <taxon>Metazoa</taxon>
        <taxon>Ecdysozoa</taxon>
        <taxon>Nematoda</taxon>
        <taxon>Chromadorea</taxon>
        <taxon>Rhabditida</taxon>
        <taxon>Rhabditina</taxon>
        <taxon>Rhabditomorpha</taxon>
        <taxon>Strongyloidea</taxon>
        <taxon>Ancylostomatidae</taxon>
        <taxon>Ancylostomatinae</taxon>
        <taxon>Ancylostoma</taxon>
    </lineage>
</organism>
<protein>
    <submittedName>
        <fullName evidence="1">Uncharacterized protein</fullName>
    </submittedName>
</protein>
<accession>A0A0C2H5Y2</accession>
<sequence length="69" mass="8109">MLSVSLERTEYTGQLWFARRTNGRIAGAHLVYPKINSVYLKIMIKDQDQVKVIKCFPEDRYYTPREAEA</sequence>